<reference evidence="1 2" key="1">
    <citation type="submission" date="2019-04" db="EMBL/GenBank/DDBJ databases">
        <title>Herbidospora sp. NEAU-GS14.nov., a novel actinomycete isolated from soil.</title>
        <authorList>
            <person name="Han L."/>
        </authorList>
    </citation>
    <scope>NUCLEOTIDE SEQUENCE [LARGE SCALE GENOMIC DNA]</scope>
    <source>
        <strain evidence="1 2">NEAU-GS14</strain>
    </source>
</reference>
<keyword evidence="1" id="KW-0067">ATP-binding</keyword>
<proteinExistence type="predicted"/>
<accession>A0A4U3MIA4</accession>
<dbReference type="Proteomes" id="UP000308705">
    <property type="component" value="Unassembled WGS sequence"/>
</dbReference>
<sequence length="343" mass="38325">MQVKHAGWQPSKLREHREAAGLTLEAAGEQLRNIGEQHSWNLAANFQTIGKHERGESYPHVHYRRAYSLLYQSDEFTLGFRAKPGDVSGSVPVLNVPGIVSEPAFQKEAARAITEALERIASGVSEGEGTMRAVLEARVLDAWGSRFVIGASQKKTLTLVGGYAGSGKTEFARFLSDITGWAFLDKDSMTRGIAERLLVSLGGDPNDRHSELYLSEVRPLEYRCLMETAYDNLDCGVSTVLSAPFISELKQEAWLKRLENRCAAKGVEVAVIWVRCDVDSMREYMEFRSAPRDTWKLQNWDDYANSIDTENSPPGVHVTVDNRYGMAIATADRTRETLRRLLP</sequence>
<organism evidence="1 2">
    <name type="scientific">Herbidospora galbida</name>
    <dbReference type="NCBI Taxonomy" id="2575442"/>
    <lineage>
        <taxon>Bacteria</taxon>
        <taxon>Bacillati</taxon>
        <taxon>Actinomycetota</taxon>
        <taxon>Actinomycetes</taxon>
        <taxon>Streptosporangiales</taxon>
        <taxon>Streptosporangiaceae</taxon>
        <taxon>Herbidospora</taxon>
    </lineage>
</organism>
<dbReference type="GO" id="GO:0005524">
    <property type="term" value="F:ATP binding"/>
    <property type="evidence" value="ECO:0007669"/>
    <property type="project" value="UniProtKB-KW"/>
</dbReference>
<evidence type="ECO:0000313" key="1">
    <source>
        <dbReference type="EMBL" id="TKK88242.1"/>
    </source>
</evidence>
<comment type="caution">
    <text evidence="1">The sequence shown here is derived from an EMBL/GenBank/DDBJ whole genome shotgun (WGS) entry which is preliminary data.</text>
</comment>
<protein>
    <submittedName>
        <fullName evidence="1">ATP-binding protein</fullName>
    </submittedName>
</protein>
<keyword evidence="1" id="KW-0547">Nucleotide-binding</keyword>
<gene>
    <name evidence="1" type="ORF">FDA94_14505</name>
</gene>
<dbReference type="RefSeq" id="WP_137247586.1">
    <property type="nucleotide sequence ID" value="NZ_SZQA01000012.1"/>
</dbReference>
<dbReference type="InterPro" id="IPR027417">
    <property type="entry name" value="P-loop_NTPase"/>
</dbReference>
<dbReference type="OrthoDB" id="198115at2"/>
<evidence type="ECO:0000313" key="2">
    <source>
        <dbReference type="Proteomes" id="UP000308705"/>
    </source>
</evidence>
<dbReference type="AlphaFoldDB" id="A0A4U3MIA4"/>
<keyword evidence="2" id="KW-1185">Reference proteome</keyword>
<name>A0A4U3MIA4_9ACTN</name>
<dbReference type="Pfam" id="PF13671">
    <property type="entry name" value="AAA_33"/>
    <property type="match status" value="1"/>
</dbReference>
<dbReference type="EMBL" id="SZQA01000012">
    <property type="protein sequence ID" value="TKK88242.1"/>
    <property type="molecule type" value="Genomic_DNA"/>
</dbReference>
<dbReference type="Gene3D" id="3.40.50.300">
    <property type="entry name" value="P-loop containing nucleotide triphosphate hydrolases"/>
    <property type="match status" value="1"/>
</dbReference>
<dbReference type="SUPFAM" id="SSF52540">
    <property type="entry name" value="P-loop containing nucleoside triphosphate hydrolases"/>
    <property type="match status" value="1"/>
</dbReference>